<dbReference type="InterPro" id="IPR000847">
    <property type="entry name" value="LysR_HTH_N"/>
</dbReference>
<dbReference type="PANTHER" id="PTHR30419">
    <property type="entry name" value="HTH-TYPE TRANSCRIPTIONAL REGULATOR YBHD"/>
    <property type="match status" value="1"/>
</dbReference>
<reference evidence="6 7" key="1">
    <citation type="submission" date="2023-05" db="EMBL/GenBank/DDBJ databases">
        <authorList>
            <person name="Guo Y."/>
        </authorList>
    </citation>
    <scope>NUCLEOTIDE SEQUENCE [LARGE SCALE GENOMIC DNA]</scope>
    <source>
        <strain evidence="6 7">GR2756</strain>
    </source>
</reference>
<keyword evidence="4" id="KW-0804">Transcription</keyword>
<keyword evidence="7" id="KW-1185">Reference proteome</keyword>
<dbReference type="SUPFAM" id="SSF53850">
    <property type="entry name" value="Periplasmic binding protein-like II"/>
    <property type="match status" value="1"/>
</dbReference>
<evidence type="ECO:0000256" key="3">
    <source>
        <dbReference type="ARBA" id="ARBA00023125"/>
    </source>
</evidence>
<dbReference type="RefSeq" id="WP_315724941.1">
    <property type="nucleotide sequence ID" value="NZ_JAVUPU010000003.1"/>
</dbReference>
<evidence type="ECO:0000256" key="1">
    <source>
        <dbReference type="ARBA" id="ARBA00009437"/>
    </source>
</evidence>
<feature type="domain" description="HTH lysR-type" evidence="5">
    <location>
        <begin position="1"/>
        <end position="59"/>
    </location>
</feature>
<dbReference type="Gene3D" id="1.10.10.10">
    <property type="entry name" value="Winged helix-like DNA-binding domain superfamily/Winged helix DNA-binding domain"/>
    <property type="match status" value="1"/>
</dbReference>
<proteinExistence type="inferred from homology"/>
<dbReference type="Proteomes" id="UP001259572">
    <property type="component" value="Unassembled WGS sequence"/>
</dbReference>
<evidence type="ECO:0000259" key="5">
    <source>
        <dbReference type="PROSITE" id="PS50931"/>
    </source>
</evidence>
<dbReference type="EMBL" id="JAVUPU010000003">
    <property type="protein sequence ID" value="MDT9598679.1"/>
    <property type="molecule type" value="Genomic_DNA"/>
</dbReference>
<dbReference type="Pfam" id="PF00126">
    <property type="entry name" value="HTH_1"/>
    <property type="match status" value="1"/>
</dbReference>
<dbReference type="InterPro" id="IPR036388">
    <property type="entry name" value="WH-like_DNA-bd_sf"/>
</dbReference>
<evidence type="ECO:0000313" key="7">
    <source>
        <dbReference type="Proteomes" id="UP001259572"/>
    </source>
</evidence>
<gene>
    <name evidence="6" type="ORF">RQX22_06930</name>
</gene>
<keyword evidence="3" id="KW-0238">DNA-binding</keyword>
<sequence length="303" mass="32905">MTFPRDLATFHHVVLAGSIRKASNELNVAPSSISRKIIILEHQFGTALFERTPKGLVLTYAGHLVAEYAKSTVLDFERLRADLDDLRGVKRRLIHVAAVESAAVGRSAVAIERFRQNYKGVTFKFTVVPAPQVPQIVSRGECDIGLAFCCAPSPGIKILESISEPIVAVAPKEHPLSRNSCITIGELADYAVALPENSFRVRELFDQACYAADVEIEPSLTSNNFGSLKGFVTSGAGVAILPRGAVAHEEKQGEVVTVSIDVDSLSCTTIDIIVRKGRLPRIVGLFVEEMQRTLGHSAERTLT</sequence>
<dbReference type="InterPro" id="IPR005119">
    <property type="entry name" value="LysR_subst-bd"/>
</dbReference>
<accession>A0ABU3Q5J5</accession>
<keyword evidence="2" id="KW-0805">Transcription regulation</keyword>
<dbReference type="PROSITE" id="PS50931">
    <property type="entry name" value="HTH_LYSR"/>
    <property type="match status" value="1"/>
</dbReference>
<dbReference type="SUPFAM" id="SSF46785">
    <property type="entry name" value="Winged helix' DNA-binding domain"/>
    <property type="match status" value="1"/>
</dbReference>
<dbReference type="PANTHER" id="PTHR30419:SF8">
    <property type="entry name" value="NITROGEN ASSIMILATION TRANSCRIPTIONAL ACTIVATOR-RELATED"/>
    <property type="match status" value="1"/>
</dbReference>
<protein>
    <submittedName>
        <fullName evidence="6">LysR family transcriptional regulator</fullName>
    </submittedName>
</protein>
<comment type="caution">
    <text evidence="6">The sequence shown here is derived from an EMBL/GenBank/DDBJ whole genome shotgun (WGS) entry which is preliminary data.</text>
</comment>
<comment type="similarity">
    <text evidence="1">Belongs to the LysR transcriptional regulatory family.</text>
</comment>
<organism evidence="6 7">
    <name type="scientific">Sphingosinicella rhizophila</name>
    <dbReference type="NCBI Taxonomy" id="3050082"/>
    <lineage>
        <taxon>Bacteria</taxon>
        <taxon>Pseudomonadati</taxon>
        <taxon>Pseudomonadota</taxon>
        <taxon>Alphaproteobacteria</taxon>
        <taxon>Sphingomonadales</taxon>
        <taxon>Sphingosinicellaceae</taxon>
        <taxon>Sphingosinicella</taxon>
    </lineage>
</organism>
<dbReference type="Pfam" id="PF03466">
    <property type="entry name" value="LysR_substrate"/>
    <property type="match status" value="1"/>
</dbReference>
<dbReference type="Gene3D" id="3.40.190.290">
    <property type="match status" value="1"/>
</dbReference>
<name>A0ABU3Q5J5_9SPHN</name>
<dbReference type="InterPro" id="IPR050950">
    <property type="entry name" value="HTH-type_LysR_regulators"/>
</dbReference>
<evidence type="ECO:0000313" key="6">
    <source>
        <dbReference type="EMBL" id="MDT9598679.1"/>
    </source>
</evidence>
<evidence type="ECO:0000256" key="2">
    <source>
        <dbReference type="ARBA" id="ARBA00023015"/>
    </source>
</evidence>
<dbReference type="InterPro" id="IPR036390">
    <property type="entry name" value="WH_DNA-bd_sf"/>
</dbReference>
<evidence type="ECO:0000256" key="4">
    <source>
        <dbReference type="ARBA" id="ARBA00023163"/>
    </source>
</evidence>